<organism evidence="1 2">
    <name type="scientific">Candidatus Shapirobacteria bacterium CG03_land_8_20_14_0_80_39_12</name>
    <dbReference type="NCBI Taxonomy" id="1974879"/>
    <lineage>
        <taxon>Bacteria</taxon>
        <taxon>Candidatus Shapironibacteriota</taxon>
    </lineage>
</organism>
<gene>
    <name evidence="1" type="ORF">COS54_02520</name>
</gene>
<protein>
    <submittedName>
        <fullName evidence="1">Uncharacterized protein</fullName>
    </submittedName>
</protein>
<dbReference type="AlphaFoldDB" id="A0A2M7BC27"/>
<accession>A0A2M7BC27</accession>
<dbReference type="EMBL" id="PEVC01000046">
    <property type="protein sequence ID" value="PIV00666.1"/>
    <property type="molecule type" value="Genomic_DNA"/>
</dbReference>
<evidence type="ECO:0000313" key="2">
    <source>
        <dbReference type="Proteomes" id="UP000229631"/>
    </source>
</evidence>
<dbReference type="Proteomes" id="UP000229631">
    <property type="component" value="Unassembled WGS sequence"/>
</dbReference>
<sequence length="72" mass="8094">MTNLELVLNMLAETATTEISEKREPKTFNENKKVAKEGGTIAGNARRQIEKKSGRKAITKDDFQTLSKKKID</sequence>
<name>A0A2M7BC27_9BACT</name>
<comment type="caution">
    <text evidence="1">The sequence shown here is derived from an EMBL/GenBank/DDBJ whole genome shotgun (WGS) entry which is preliminary data.</text>
</comment>
<evidence type="ECO:0000313" key="1">
    <source>
        <dbReference type="EMBL" id="PIV00666.1"/>
    </source>
</evidence>
<proteinExistence type="predicted"/>
<reference evidence="2" key="1">
    <citation type="submission" date="2017-09" db="EMBL/GenBank/DDBJ databases">
        <title>Depth-based differentiation of microbial function through sediment-hosted aquifers and enrichment of novel symbionts in the deep terrestrial subsurface.</title>
        <authorList>
            <person name="Probst A.J."/>
            <person name="Ladd B."/>
            <person name="Jarett J.K."/>
            <person name="Geller-Mcgrath D.E."/>
            <person name="Sieber C.M.K."/>
            <person name="Emerson J.B."/>
            <person name="Anantharaman K."/>
            <person name="Thomas B.C."/>
            <person name="Malmstrom R."/>
            <person name="Stieglmeier M."/>
            <person name="Klingl A."/>
            <person name="Woyke T."/>
            <person name="Ryan C.M."/>
            <person name="Banfield J.F."/>
        </authorList>
    </citation>
    <scope>NUCLEOTIDE SEQUENCE [LARGE SCALE GENOMIC DNA]</scope>
</reference>